<comment type="subcellular location">
    <subcellularLocation>
        <location evidence="1">Membrane</location>
        <topology evidence="1">Multi-pass membrane protein</topology>
    </subcellularLocation>
</comment>
<accession>A0ABT1P524</accession>
<dbReference type="RefSeq" id="WP_255924420.1">
    <property type="nucleotide sequence ID" value="NZ_JANFNH010000001.1"/>
</dbReference>
<keyword evidence="4" id="KW-0479">Metal-binding</keyword>
<dbReference type="Proteomes" id="UP001206206">
    <property type="component" value="Unassembled WGS sequence"/>
</dbReference>
<dbReference type="InterPro" id="IPR050450">
    <property type="entry name" value="COX15/CtaA_HemeA_synthase"/>
</dbReference>
<comment type="pathway">
    <text evidence="11">Porphyrin-containing compound metabolism.</text>
</comment>
<feature type="transmembrane region" description="Helical" evidence="12">
    <location>
        <begin position="146"/>
        <end position="167"/>
    </location>
</feature>
<evidence type="ECO:0000256" key="11">
    <source>
        <dbReference type="ARBA" id="ARBA00023444"/>
    </source>
</evidence>
<evidence type="ECO:0000256" key="7">
    <source>
        <dbReference type="ARBA" id="ARBA00023004"/>
    </source>
</evidence>
<feature type="transmembrane region" description="Helical" evidence="12">
    <location>
        <begin position="249"/>
        <end position="269"/>
    </location>
</feature>
<evidence type="ECO:0000256" key="5">
    <source>
        <dbReference type="ARBA" id="ARBA00022989"/>
    </source>
</evidence>
<dbReference type="Pfam" id="PF02628">
    <property type="entry name" value="COX15-CtaA"/>
    <property type="match status" value="1"/>
</dbReference>
<proteinExistence type="predicted"/>
<reference evidence="13 14" key="1">
    <citation type="submission" date="2022-06" db="EMBL/GenBank/DDBJ databases">
        <title>Draft genome sequence of type strain Streptomyces rubrisoli DSM 42083.</title>
        <authorList>
            <person name="Duangmal K."/>
            <person name="Klaysubun C."/>
        </authorList>
    </citation>
    <scope>NUCLEOTIDE SEQUENCE [LARGE SCALE GENOMIC DNA]</scope>
    <source>
        <strain evidence="13 14">DSM 42083</strain>
    </source>
</reference>
<keyword evidence="7" id="KW-0408">Iron</keyword>
<keyword evidence="10" id="KW-1015">Disulfide bond</keyword>
<feature type="transmembrane region" description="Helical" evidence="12">
    <location>
        <begin position="224"/>
        <end position="243"/>
    </location>
</feature>
<keyword evidence="6" id="KW-0560">Oxidoreductase</keyword>
<evidence type="ECO:0000256" key="8">
    <source>
        <dbReference type="ARBA" id="ARBA00023133"/>
    </source>
</evidence>
<keyword evidence="5 12" id="KW-1133">Transmembrane helix</keyword>
<evidence type="ECO:0000313" key="13">
    <source>
        <dbReference type="EMBL" id="MCQ4040469.1"/>
    </source>
</evidence>
<keyword evidence="9 12" id="KW-0472">Membrane</keyword>
<keyword evidence="2" id="KW-1003">Cell membrane</keyword>
<evidence type="ECO:0000256" key="3">
    <source>
        <dbReference type="ARBA" id="ARBA00022692"/>
    </source>
</evidence>
<evidence type="ECO:0000256" key="4">
    <source>
        <dbReference type="ARBA" id="ARBA00022723"/>
    </source>
</evidence>
<gene>
    <name evidence="13" type="ORF">NON19_00160</name>
</gene>
<keyword evidence="8" id="KW-0350">Heme biosynthesis</keyword>
<feature type="transmembrane region" description="Helical" evidence="12">
    <location>
        <begin position="106"/>
        <end position="126"/>
    </location>
</feature>
<evidence type="ECO:0000313" key="14">
    <source>
        <dbReference type="Proteomes" id="UP001206206"/>
    </source>
</evidence>
<dbReference type="InterPro" id="IPR003780">
    <property type="entry name" value="COX15/CtaA_fam"/>
</dbReference>
<keyword evidence="3 12" id="KW-0812">Transmembrane</keyword>
<feature type="transmembrane region" description="Helical" evidence="12">
    <location>
        <begin position="187"/>
        <end position="212"/>
    </location>
</feature>
<organism evidence="13 14">
    <name type="scientific">Streptantibioticus rubrisoli</name>
    <dbReference type="NCBI Taxonomy" id="1387313"/>
    <lineage>
        <taxon>Bacteria</taxon>
        <taxon>Bacillati</taxon>
        <taxon>Actinomycetota</taxon>
        <taxon>Actinomycetes</taxon>
        <taxon>Kitasatosporales</taxon>
        <taxon>Streptomycetaceae</taxon>
        <taxon>Streptantibioticus</taxon>
    </lineage>
</organism>
<protein>
    <submittedName>
        <fullName evidence="13">COX15/CtaA family protein</fullName>
    </submittedName>
</protein>
<evidence type="ECO:0000256" key="10">
    <source>
        <dbReference type="ARBA" id="ARBA00023157"/>
    </source>
</evidence>
<comment type="caution">
    <text evidence="13">The sequence shown here is derived from an EMBL/GenBank/DDBJ whole genome shotgun (WGS) entry which is preliminary data.</text>
</comment>
<evidence type="ECO:0000256" key="9">
    <source>
        <dbReference type="ARBA" id="ARBA00023136"/>
    </source>
</evidence>
<feature type="transmembrane region" description="Helical" evidence="12">
    <location>
        <begin position="51"/>
        <end position="69"/>
    </location>
</feature>
<dbReference type="PANTHER" id="PTHR35457:SF1">
    <property type="entry name" value="HEME A SYNTHASE"/>
    <property type="match status" value="1"/>
</dbReference>
<evidence type="ECO:0000256" key="2">
    <source>
        <dbReference type="ARBA" id="ARBA00022475"/>
    </source>
</evidence>
<keyword evidence="14" id="KW-1185">Reference proteome</keyword>
<feature type="transmembrane region" description="Helical" evidence="12">
    <location>
        <begin position="81"/>
        <end position="100"/>
    </location>
</feature>
<dbReference type="PANTHER" id="PTHR35457">
    <property type="entry name" value="HEME A SYNTHASE"/>
    <property type="match status" value="1"/>
</dbReference>
<evidence type="ECO:0000256" key="1">
    <source>
        <dbReference type="ARBA" id="ARBA00004141"/>
    </source>
</evidence>
<dbReference type="EMBL" id="JANFNH010000001">
    <property type="protein sequence ID" value="MCQ4040469.1"/>
    <property type="molecule type" value="Genomic_DNA"/>
</dbReference>
<evidence type="ECO:0000256" key="12">
    <source>
        <dbReference type="SAM" id="Phobius"/>
    </source>
</evidence>
<sequence length="302" mass="31014">MASILIVVTGGVVRLTGSGLGCPKWPMCTGDTLAPTAAMGVHGAIEFSNRILTGVLCAVVGWLIIAARLQKVSMPSVLRGSWLQFWVVVLNAVVGGVTVLMRLSPYIVAAHFLAAMLLLTAAVITWERVRQHQVPPREPAPPPSRVRTASVVLVAATALLVVAGTLVTGAGPHAGDSSDVARMPFDWTLVAVVHGALAVVVLGAAGFIWSALTGGGADSARRRTACFLAVVLAQGAVGLWQSLSGLPGLAVGLHLLGASLVWAGTLRVYCAVRMPDSAEAVVEFETVSDSPSGGAIPHLSGS</sequence>
<name>A0ABT1P524_9ACTN</name>
<evidence type="ECO:0000256" key="6">
    <source>
        <dbReference type="ARBA" id="ARBA00023002"/>
    </source>
</evidence>